<evidence type="ECO:0000313" key="3">
    <source>
        <dbReference type="Proteomes" id="UP000682733"/>
    </source>
</evidence>
<protein>
    <submittedName>
        <fullName evidence="2">Uncharacterized protein</fullName>
    </submittedName>
</protein>
<gene>
    <name evidence="2" type="ORF">TMI583_LOCUS40827</name>
</gene>
<evidence type="ECO:0000313" key="2">
    <source>
        <dbReference type="EMBL" id="CAF4346076.1"/>
    </source>
</evidence>
<organism evidence="2 3">
    <name type="scientific">Didymodactylos carnosus</name>
    <dbReference type="NCBI Taxonomy" id="1234261"/>
    <lineage>
        <taxon>Eukaryota</taxon>
        <taxon>Metazoa</taxon>
        <taxon>Spiralia</taxon>
        <taxon>Gnathifera</taxon>
        <taxon>Rotifera</taxon>
        <taxon>Eurotatoria</taxon>
        <taxon>Bdelloidea</taxon>
        <taxon>Philodinida</taxon>
        <taxon>Philodinidae</taxon>
        <taxon>Didymodactylos</taxon>
    </lineage>
</organism>
<evidence type="ECO:0000256" key="1">
    <source>
        <dbReference type="SAM" id="MobiDB-lite"/>
    </source>
</evidence>
<dbReference type="Proteomes" id="UP000682733">
    <property type="component" value="Unassembled WGS sequence"/>
</dbReference>
<dbReference type="EMBL" id="CAJOBA010063579">
    <property type="protein sequence ID" value="CAF4346076.1"/>
    <property type="molecule type" value="Genomic_DNA"/>
</dbReference>
<proteinExistence type="predicted"/>
<accession>A0A8S2UMJ5</accession>
<feature type="region of interest" description="Disordered" evidence="1">
    <location>
        <begin position="207"/>
        <end position="234"/>
    </location>
</feature>
<reference evidence="2" key="1">
    <citation type="submission" date="2021-02" db="EMBL/GenBank/DDBJ databases">
        <authorList>
            <person name="Nowell W R."/>
        </authorList>
    </citation>
    <scope>NUCLEOTIDE SEQUENCE</scope>
</reference>
<name>A0A8S2UMJ5_9BILA</name>
<comment type="caution">
    <text evidence="2">The sequence shown here is derived from an EMBL/GenBank/DDBJ whole genome shotgun (WGS) entry which is preliminary data.</text>
</comment>
<sequence length="234" mass="26477">MPSLTPFYSKGRGRSHMLSDFLVAHPSGPFFALTHSEYLAAKLEYPTLEIQGESMFRDNSASAGITVGKDDYFDSKTVLNQFERLCQLLKFKTEYQGHDVEVLVDNARTHSAKQYSVNDFGKGIGTRCPVEDLEFLDADGEEAKLSCYFGDGENKNKSKGFPRFQSCCISKCDETRKASKSIWSEDNFLSEVPLRIECDRRSMVSSQAVRSKKKRSNLSDYATAHQRGSREFRL</sequence>
<dbReference type="AlphaFoldDB" id="A0A8S2UMJ5"/>